<dbReference type="KEGG" id="mgik:GO620_013235"/>
<sequence>MITIIAGITVDARAQLSGTFTIPGDYATISAAVTALNTSGVGTGGVTFNIAAGYTETLSATISLTATGTSANPIIFQKSGSGANPQITSYTGTAVANTSGTTLVLDGIWRFVGSDYVTIDGIDLVENAANTTNAQQMEYGYGMFKTSTNGCQNNTIKNCSISLSASNNATATSATGPVPNGSTGILITNAVFTNSNAALGINTAIGPNSNNDIYSNTISNCFNGIEIIGYNATAANIPYADAGNDIGGSSAATKNTISYSYNTAVAVTTVSAGIFVSGQQGVNIANNVLTSALYPGLVKGIYLGPAVSASATVNANTITVNGGNASTLVTGIENASGSTAASNTVAITNNNVVNGSYAFSLAAAGNFYGIYNTSTAATLSILNNTFTGNTVVNTGTSSGNNIPTLAGIFNNAACGTLTITGNIVADNTLTNSSTTATAGRIYSIYNGSGVTTTISITGNSLGSQSLSLSSFNLDGANTNTGTSVLVYNNGGGSAATLTITGNSFYNPIISTTVASTTALSCITSGTTVAASNISNNVFYNLNPNITGALTLITSSAAVTGGTLDINSNSISGTLSKTAVGSITCIALTGTSTGGTINHNNNNFSNITANGSSGILGINLTDNSAANTTRTIQNNVFNAWSSANTATGALTGISMSNSGASGSNTLIVQNNSFTNWTPSGTSATNGIAMTLSGTSNTVNASVSNNTINTITNAGTGTVTGISVTLSGATNATALTVQKNTITGLTNNANAAIVGITLPSGVATATGSILVSSNNLSSWTNSGTGTTTGITSSITATSTSAIVNFQNNILSTWTTGNGAITGIIANITPNGNAVTGNQLNAISGGTGTITGITTAAGNPNIWGNTINGLSGTGSVNGISATAGASGTIQEIYKNLVYGISTTSTTSQTANGILVSGGTINTVNVYKNKIYDIANTSSGTATALANGIIATGGAGAAAGTSPATPFICNIYDNVIGTITAPSASSAEAVRGININNSSTTQTNYNVYFNSIYITGTSSGTNFGSTGVYGINNTTASSAAVILDLRDNIIINLATPKGTGKTVALRRSGTTGAGTSTNYATTSNNNLFYAGTASVNNLLFYDGTNSYQTIATFRAGTNISPRETASVSEDETSFFISTTPSSVSFLRFTPTASPAAKNAGANVSGITDDIDGEIRQGNTGYIGSSTAPTIGADEIINDVTKPAITYTALTTQTVSTGISLTSVTITDANGVNTIPGYKPRLYYKRSVDNNTYVDNTSATNGWKYVEATGTTSPFTFNIDYTLLFGGGTNAGGNIQYFVTAQDIAAAPNVQINSGTFATTPASVALTSSAFPLGGTINSYNVWFNGTYNVGTTGGYTSLTNTGGLFDQINTYGMSGNVTVNITTDLSSEAGTVALNAWTESPASSNYTLTIQPDATTLRTISGSASTGLIRFNGADRVTINGGTSKSLLFKNTYTATATGSTAFTFANSAVSNTLSNLEADAYSTNGVIFFSTGNGTIGNNNNIIDNCNINGTISTSTSGTAIISTGTTTAGQENTGNTISNSNIYSYLNRGIDLTAGNSGWTITTNNLYNASVTAGAFAAGTQLYGIRVATGTGYTINGNSIGGTTSGAGGANAVYTSTGNLSFTGISLTATTTTASVIKGNAISAISISAVPTAASTLIFRGIETSGANITVGGTSTADGNIIGSKTVNGSIAVTTTTATATFTSIFNGISHAATGGTINYNQIGGIDINNVGAAPAPSTVQLIAATSTTAPTQINNNIIGSATLANSVRVLSTSTATTTSLAGIVLASTVASPVAVSNNRIDNISNLSTTSSGSFTGISSLTTNSAAVLTIQADTVQNITAAANANAGSTFYTGISAVSPSTISNNVVNAFTYPSTGTAAQIVGINNAGAYKFTVSNNTISSLTTSSAKADATIESGAPSLAAVAGIVNTATVTGQNITGNMIFGLSSTATSATAVGIIGIGVSGAPAGTHTIANNRVYGLTNSATSTSAGLVGILATTTSGTYNVYNNIIKLSNGAATNNVKIFGISAGGNSASGLVNLYYNSVQISGAPGTGSAKSASFIRPLTNVISLMDNILVNTRTGTGPNYAVSNPAATPASGWSSTASDYNDFYASTAANQGEWGSGVARTFATWKTSSGGDSHSVNAAVTFVASTADLVPDGSTNCAIYGTGTPIAAVTTDIAGATRNATTPDMGAYEFVYTSTTVTWTGNAGTSDWTNSRNWCGYVPTSGTDVIIASGAAIYPTLPTGTYIARNLQIQSGASLTITTGTLQIAGTITNSGTFTASNTAATVELNGSTAQTIPAATFATNTLGNLKTNNSAGVTLGGALSVLSVVYPTLGTFNANGNLTLVSSATQTALVDGTGAGSITGNVTMQRYLASGYGYKYFSSPVQAATVASFSSVVDLNASFPNFYNYTEANANTGFGTYTTTTNPLTPFVGYAVDFGSATAAKTVAITGVVNDGALSQTIYNTNQTYTQGFNLVGNPYPSPIEWSATSGWTKTNIDDALYYFDSASPSGANQYDGTYSTYIGGVSSDGIATNLIASMQGFFVHVSDGAYPVTGTLGVTNAVRVNNLTAYFHKSNSFKSNSITRSLVRVTAAYSGDAKSADPVVVYTDFGATPTFNKALDAVKLMNTNDNVPNFYVQRAGTLRLAINALSKMDTGTIVPLSLRLPKDGNVDFTLATAENLPGGVNPYLYDARIGRHIALKSGSKYSIKLAAGTYDNRFFITYNDKDENIAPDADNFYVYRKDGHVFANIRYVDNQPGDVSLVGITGNIISRQKINGNGIYDLGSPKVIGVYVISFMSGGKMHAKKIFVPESQ</sequence>
<dbReference type="RefSeq" id="WP_200230113.1">
    <property type="nucleotide sequence ID" value="NZ_CP066775.1"/>
</dbReference>
<dbReference type="Proteomes" id="UP000429232">
    <property type="component" value="Chromosome"/>
</dbReference>
<dbReference type="InterPro" id="IPR006626">
    <property type="entry name" value="PbH1"/>
</dbReference>
<keyword evidence="2" id="KW-1185">Reference proteome</keyword>
<dbReference type="Gene3D" id="2.160.20.10">
    <property type="entry name" value="Single-stranded right-handed beta-helix, Pectin lyase-like"/>
    <property type="match status" value="1"/>
</dbReference>
<gene>
    <name evidence="1" type="ORF">GO620_013235</name>
</gene>
<dbReference type="SUPFAM" id="SSF51126">
    <property type="entry name" value="Pectin lyase-like"/>
    <property type="match status" value="1"/>
</dbReference>
<dbReference type="SMART" id="SM00710">
    <property type="entry name" value="PbH1"/>
    <property type="match status" value="21"/>
</dbReference>
<dbReference type="InterPro" id="IPR011050">
    <property type="entry name" value="Pectin_lyase_fold/virulence"/>
</dbReference>
<evidence type="ECO:0000313" key="2">
    <source>
        <dbReference type="Proteomes" id="UP000429232"/>
    </source>
</evidence>
<name>A0A7T7JG25_9SPHI</name>
<proteinExistence type="predicted"/>
<protein>
    <submittedName>
        <fullName evidence="1">Uncharacterized protein</fullName>
    </submittedName>
</protein>
<reference evidence="1 2" key="1">
    <citation type="submission" date="2020-12" db="EMBL/GenBank/DDBJ databases">
        <title>HMF7856_wgs.fasta genome submission.</title>
        <authorList>
            <person name="Kang H."/>
            <person name="Kim H."/>
            <person name="Joh K."/>
        </authorList>
    </citation>
    <scope>NUCLEOTIDE SEQUENCE [LARGE SCALE GENOMIC DNA]</scope>
    <source>
        <strain evidence="1 2">HMF7856</strain>
    </source>
</reference>
<dbReference type="InterPro" id="IPR012334">
    <property type="entry name" value="Pectin_lyas_fold"/>
</dbReference>
<evidence type="ECO:0000313" key="1">
    <source>
        <dbReference type="EMBL" id="QQL49133.1"/>
    </source>
</evidence>
<accession>A0A7T7JG25</accession>
<organism evidence="1 2">
    <name type="scientific">Mucilaginibacter ginkgonis</name>
    <dbReference type="NCBI Taxonomy" id="2682091"/>
    <lineage>
        <taxon>Bacteria</taxon>
        <taxon>Pseudomonadati</taxon>
        <taxon>Bacteroidota</taxon>
        <taxon>Sphingobacteriia</taxon>
        <taxon>Sphingobacteriales</taxon>
        <taxon>Sphingobacteriaceae</taxon>
        <taxon>Mucilaginibacter</taxon>
    </lineage>
</organism>
<dbReference type="EMBL" id="CP066775">
    <property type="protein sequence ID" value="QQL49133.1"/>
    <property type="molecule type" value="Genomic_DNA"/>
</dbReference>